<keyword evidence="1" id="KW-0472">Membrane</keyword>
<organism evidence="3 4">
    <name type="scientific">Blastococcus colisei</name>
    <dbReference type="NCBI Taxonomy" id="1564162"/>
    <lineage>
        <taxon>Bacteria</taxon>
        <taxon>Bacillati</taxon>
        <taxon>Actinomycetota</taxon>
        <taxon>Actinomycetes</taxon>
        <taxon>Geodermatophilales</taxon>
        <taxon>Geodermatophilaceae</taxon>
        <taxon>Blastococcus</taxon>
    </lineage>
</organism>
<feature type="domain" description="Potassium channel" evidence="2">
    <location>
        <begin position="78"/>
        <end position="157"/>
    </location>
</feature>
<dbReference type="AlphaFoldDB" id="A0A543PDQ4"/>
<sequence>MAHWTDWLITGTGAAIVLVALRDIFHTIWHPSGRGDLSHLVMRGLWRVGQRRRDRGTAGVLTGPIALALVIGMWLVLLIGGGALVYAPHMPEAFVLQSGLDVSERSTVLDAVYLSMVTLATLGYGDIVPAAGWLRVAVPIQGLIGFALLTGSVTWVLQVYPALIRRRALAVRLAQLRTVAPADLVHDPDSTLAAPLLEGLAGALVQARVDVTQYSETYYFRDNAQEAALPAMLAVASDLCAAGREAPRKDVRLAAGLLGTAIDDFAHVLDQQFLQVGGSTADILTAYARAHHYGGEG</sequence>
<feature type="transmembrane region" description="Helical" evidence="1">
    <location>
        <begin position="7"/>
        <end position="29"/>
    </location>
</feature>
<keyword evidence="4" id="KW-1185">Reference proteome</keyword>
<gene>
    <name evidence="3" type="ORF">FHU33_1598</name>
</gene>
<proteinExistence type="predicted"/>
<protein>
    <submittedName>
        <fullName evidence="3">Ion channel</fullName>
    </submittedName>
</protein>
<keyword evidence="1" id="KW-0812">Transmembrane</keyword>
<dbReference type="Pfam" id="PF07885">
    <property type="entry name" value="Ion_trans_2"/>
    <property type="match status" value="1"/>
</dbReference>
<dbReference type="EMBL" id="VFQE01000001">
    <property type="protein sequence ID" value="TQN42203.1"/>
    <property type="molecule type" value="Genomic_DNA"/>
</dbReference>
<evidence type="ECO:0000259" key="2">
    <source>
        <dbReference type="Pfam" id="PF07885"/>
    </source>
</evidence>
<dbReference type="RefSeq" id="WP_211355038.1">
    <property type="nucleotide sequence ID" value="NZ_VFQE01000001.1"/>
</dbReference>
<dbReference type="Proteomes" id="UP000319865">
    <property type="component" value="Unassembled WGS sequence"/>
</dbReference>
<name>A0A543PDQ4_9ACTN</name>
<feature type="transmembrane region" description="Helical" evidence="1">
    <location>
        <begin position="108"/>
        <end position="127"/>
    </location>
</feature>
<dbReference type="Gene3D" id="1.10.287.70">
    <property type="match status" value="1"/>
</dbReference>
<keyword evidence="1" id="KW-1133">Transmembrane helix</keyword>
<evidence type="ECO:0000313" key="3">
    <source>
        <dbReference type="EMBL" id="TQN42203.1"/>
    </source>
</evidence>
<comment type="caution">
    <text evidence="3">The sequence shown here is derived from an EMBL/GenBank/DDBJ whole genome shotgun (WGS) entry which is preliminary data.</text>
</comment>
<feature type="transmembrane region" description="Helical" evidence="1">
    <location>
        <begin position="133"/>
        <end position="157"/>
    </location>
</feature>
<evidence type="ECO:0000256" key="1">
    <source>
        <dbReference type="SAM" id="Phobius"/>
    </source>
</evidence>
<reference evidence="3 4" key="1">
    <citation type="submission" date="2019-06" db="EMBL/GenBank/DDBJ databases">
        <title>Sequencing the genomes of 1000 actinobacteria strains.</title>
        <authorList>
            <person name="Klenk H.-P."/>
        </authorList>
    </citation>
    <scope>NUCLEOTIDE SEQUENCE [LARGE SCALE GENOMIC DNA]</scope>
    <source>
        <strain evidence="3 4">DSM 46837</strain>
    </source>
</reference>
<accession>A0A543PDQ4</accession>
<dbReference type="InterPro" id="IPR013099">
    <property type="entry name" value="K_chnl_dom"/>
</dbReference>
<dbReference type="SUPFAM" id="SSF81324">
    <property type="entry name" value="Voltage-gated potassium channels"/>
    <property type="match status" value="1"/>
</dbReference>
<evidence type="ECO:0000313" key="4">
    <source>
        <dbReference type="Proteomes" id="UP000319865"/>
    </source>
</evidence>
<feature type="transmembrane region" description="Helical" evidence="1">
    <location>
        <begin position="65"/>
        <end position="87"/>
    </location>
</feature>